<evidence type="ECO:0000313" key="2">
    <source>
        <dbReference type="Proteomes" id="UP001186974"/>
    </source>
</evidence>
<gene>
    <name evidence="1" type="ORF">LTS18_007756</name>
</gene>
<dbReference type="Proteomes" id="UP001186974">
    <property type="component" value="Unassembled WGS sequence"/>
</dbReference>
<protein>
    <submittedName>
        <fullName evidence="1">Uncharacterized protein</fullName>
    </submittedName>
</protein>
<proteinExistence type="predicted"/>
<feature type="non-terminal residue" evidence="1">
    <location>
        <position position="125"/>
    </location>
</feature>
<accession>A0ACC3D2I6</accession>
<organism evidence="1 2">
    <name type="scientific">Coniosporium uncinatum</name>
    <dbReference type="NCBI Taxonomy" id="93489"/>
    <lineage>
        <taxon>Eukaryota</taxon>
        <taxon>Fungi</taxon>
        <taxon>Dikarya</taxon>
        <taxon>Ascomycota</taxon>
        <taxon>Pezizomycotina</taxon>
        <taxon>Dothideomycetes</taxon>
        <taxon>Dothideomycetes incertae sedis</taxon>
        <taxon>Coniosporium</taxon>
    </lineage>
</organism>
<reference evidence="1" key="1">
    <citation type="submission" date="2024-09" db="EMBL/GenBank/DDBJ databases">
        <title>Black Yeasts Isolated from many extreme environments.</title>
        <authorList>
            <person name="Coleine C."/>
            <person name="Stajich J.E."/>
            <person name="Selbmann L."/>
        </authorList>
    </citation>
    <scope>NUCLEOTIDE SEQUENCE</scope>
    <source>
        <strain evidence="1">CCFEE 5737</strain>
    </source>
</reference>
<evidence type="ECO:0000313" key="1">
    <source>
        <dbReference type="EMBL" id="KAK3060756.1"/>
    </source>
</evidence>
<dbReference type="EMBL" id="JAWDJW010008314">
    <property type="protein sequence ID" value="KAK3060756.1"/>
    <property type="molecule type" value="Genomic_DNA"/>
</dbReference>
<name>A0ACC3D2I6_9PEZI</name>
<keyword evidence="2" id="KW-1185">Reference proteome</keyword>
<sequence>MCITASPSNEKCIKYFNEIRARCPPTDELFRDYPWPLDCPNGLCDLRSGKREHVCCPKCEFGMCPNRDPAGPGYVCCPHERPAPPAPPGTTVKLAWPVGKTESVETAGVTASMGPEGTTERVAQE</sequence>
<comment type="caution">
    <text evidence="1">The sequence shown here is derived from an EMBL/GenBank/DDBJ whole genome shotgun (WGS) entry which is preliminary data.</text>
</comment>